<evidence type="ECO:0000313" key="2">
    <source>
        <dbReference type="EMBL" id="RHW72941.1"/>
    </source>
</evidence>
<dbReference type="CDD" id="cd23742">
    <property type="entry name" value="RESC12-12A"/>
    <property type="match status" value="1"/>
</dbReference>
<name>A0A3L6LBH8_9TRYP</name>
<organism evidence="2 3">
    <name type="scientific">Trypanosoma brucei equiperdum</name>
    <dbReference type="NCBI Taxonomy" id="630700"/>
    <lineage>
        <taxon>Eukaryota</taxon>
        <taxon>Discoba</taxon>
        <taxon>Euglenozoa</taxon>
        <taxon>Kinetoplastea</taxon>
        <taxon>Metakinetoplastina</taxon>
        <taxon>Trypanosomatida</taxon>
        <taxon>Trypanosomatidae</taxon>
        <taxon>Trypanosoma</taxon>
    </lineage>
</organism>
<dbReference type="EMBL" id="QSBY01000004">
    <property type="protein sequence ID" value="RHW72941.1"/>
    <property type="molecule type" value="Genomic_DNA"/>
</dbReference>
<feature type="compositionally biased region" description="Basic and acidic residues" evidence="1">
    <location>
        <begin position="370"/>
        <end position="392"/>
    </location>
</feature>
<proteinExistence type="predicted"/>
<evidence type="ECO:0000313" key="3">
    <source>
        <dbReference type="Proteomes" id="UP000266743"/>
    </source>
</evidence>
<reference evidence="2 3" key="1">
    <citation type="submission" date="2018-09" db="EMBL/GenBank/DDBJ databases">
        <title>whole genome sequence of T. equiperdum IVM-t1 strain.</title>
        <authorList>
            <person name="Suganuma K."/>
        </authorList>
    </citation>
    <scope>NUCLEOTIDE SEQUENCE [LARGE SCALE GENOMIC DNA]</scope>
    <source>
        <strain evidence="2 3">IVM-t1</strain>
    </source>
</reference>
<sequence length="915" mass="102611">MYPFIEPRKIGEKYRVEKNMRCLSLLPRGCGPMISVMHVRFITSLSPAGATAAGFQPINSTWTNTLGTATTFASTDQSKKEVKAEGGACTTYLAPKSRARKRTVTGTVKILMSMACTSERETKRSTVITTAACAEETKEAVEGTVAVDVTQQPVDPRRLLRVLRAYIRSEALLEKLCRSKIPAVRRHYLVIRARRQRLPVLHRDILLNEVTRVVERREVPLIEVARLLKLRWPAQFTDLSGSRCLSFLKRSLMSWIAELLREGKLAPDGARTVLSQCPRLFHGHISLMSSIVERALLDVNTIQNPEPIIVLMWSVNEAGTHAPNHFWRRVVGRLAQLNRSLRHRFGDTVQLGKCESGHKGDTAVCSAPGDKGKDCGETDIKSNNDNKEGNINDTKRNYTVGHVFSGLTTRQLFRVLRVLRKECWCSDVSTVYDFVDKALKNIALEVEAIGSCEATSQKRPMSRQTITQRVKKSADLTPKELLSLLSIAGELGVDFHASLARTSDFLLAPMVHYLDRGQLLQLSFFVRKTHCDSPTLLQSMANEIVRRGVNYPVSLSVSKAVLRTALQKPVLLSQLALTPLVDHVISLCKTYGWYMRASQLLGWAEVLYDLSRRHDPSSSVGVSVRSCVERLAAPLRAMLEVGVVPMTVVSRFIELTVILGMRAKPLQYTQSIKLWEERNAAANARITFAKSVLNKESDTLIPMAEFPYNAAELEDSGEVGEVTSRSTAELCRAARQVYDELIYLFEMQMIMRSPITQKEEDRLNDTFSHVGLYNIVVGARAMWRVHLQPSSFPSANASCVEGVVPLGSPHRISSTPPRALPVWVERRVNAIVEGRIRRANISATSTDEDVLRLFGQRRCNAAKVRHFMQLLMEGSSLVLVKQQRFVWIFTVELARRFGGEQEQQMAQEMLAKVLY</sequence>
<dbReference type="Proteomes" id="UP000266743">
    <property type="component" value="Chromosome 4"/>
</dbReference>
<comment type="caution">
    <text evidence="2">The sequence shown here is derived from an EMBL/GenBank/DDBJ whole genome shotgun (WGS) entry which is preliminary data.</text>
</comment>
<feature type="region of interest" description="Disordered" evidence="1">
    <location>
        <begin position="362"/>
        <end position="392"/>
    </location>
</feature>
<protein>
    <submittedName>
        <fullName evidence="2">Mitochondrial RNA binding protein 1</fullName>
    </submittedName>
</protein>
<evidence type="ECO:0000256" key="1">
    <source>
        <dbReference type="SAM" id="MobiDB-lite"/>
    </source>
</evidence>
<gene>
    <name evidence="2" type="ORF">DPX39_040072500</name>
</gene>
<dbReference type="AlphaFoldDB" id="A0A3L6LBH8"/>
<accession>A0A3L6LBH8</accession>